<evidence type="ECO:0000313" key="1">
    <source>
        <dbReference type="EMBL" id="EPE02682.1"/>
    </source>
</evidence>
<dbReference type="HOGENOM" id="CLU_1205102_0_0_1"/>
<protein>
    <submittedName>
        <fullName evidence="1">Uncharacterized protein</fullName>
    </submittedName>
</protein>
<name>S3BQN7_OPHP1</name>
<accession>S3BQN7</accession>
<dbReference type="STRING" id="1262450.S3BQN7"/>
<proteinExistence type="predicted"/>
<dbReference type="AlphaFoldDB" id="S3BQN7"/>
<gene>
    <name evidence="1" type="ORF">F503_04031</name>
</gene>
<dbReference type="Proteomes" id="UP000016923">
    <property type="component" value="Unassembled WGS sequence"/>
</dbReference>
<dbReference type="EMBL" id="KE148175">
    <property type="protein sequence ID" value="EPE02682.1"/>
    <property type="molecule type" value="Genomic_DNA"/>
</dbReference>
<keyword evidence="2" id="KW-1185">Reference proteome</keyword>
<evidence type="ECO:0000313" key="2">
    <source>
        <dbReference type="Proteomes" id="UP000016923"/>
    </source>
</evidence>
<organism evidence="1 2">
    <name type="scientific">Ophiostoma piceae (strain UAMH 11346)</name>
    <name type="common">Sap stain fungus</name>
    <dbReference type="NCBI Taxonomy" id="1262450"/>
    <lineage>
        <taxon>Eukaryota</taxon>
        <taxon>Fungi</taxon>
        <taxon>Dikarya</taxon>
        <taxon>Ascomycota</taxon>
        <taxon>Pezizomycotina</taxon>
        <taxon>Sordariomycetes</taxon>
        <taxon>Sordariomycetidae</taxon>
        <taxon>Ophiostomatales</taxon>
        <taxon>Ophiostomataceae</taxon>
        <taxon>Ophiostoma</taxon>
    </lineage>
</organism>
<reference evidence="1 2" key="1">
    <citation type="journal article" date="2013" name="BMC Genomics">
        <title>The genome and transcriptome of the pine saprophyte Ophiostoma piceae, and a comparison with the bark beetle-associated pine pathogen Grosmannia clavigera.</title>
        <authorList>
            <person name="Haridas S."/>
            <person name="Wang Y."/>
            <person name="Lim L."/>
            <person name="Massoumi Alamouti S."/>
            <person name="Jackman S."/>
            <person name="Docking R."/>
            <person name="Robertson G."/>
            <person name="Birol I."/>
            <person name="Bohlmann J."/>
            <person name="Breuil C."/>
        </authorList>
    </citation>
    <scope>NUCLEOTIDE SEQUENCE [LARGE SCALE GENOMIC DNA]</scope>
    <source>
        <strain evidence="1 2">UAMH 11346</strain>
    </source>
</reference>
<dbReference type="OrthoDB" id="5424209at2759"/>
<sequence>MPPNNKPTGNYSWGKIATDVTLLGFGIWAIDTVLKDYETPKKDDKKKSCHLLIFTSCHLTIMALTESDLVALIKMDTKDISPPSEEEKRGFYHGLPTCQRLIGRASSPAYRWASFEDQFLKFLESPNPCHNGCFVPRQAQLLPVGPHRIFEKFQDASFTSMFATCIWWLPWHSVEIYRIGALQDEYRPVVILVRVVHDEMHWGLVRNALIMCKNWLDLVDLGDVDVQICM</sequence>
<dbReference type="VEuPathDB" id="FungiDB:F503_04031"/>